<dbReference type="PROSITE" id="PS50005">
    <property type="entry name" value="TPR"/>
    <property type="match status" value="1"/>
</dbReference>
<protein>
    <submittedName>
        <fullName evidence="4">Tetratricopeptide repeat protein</fullName>
    </submittedName>
</protein>
<keyword evidence="2" id="KW-0472">Membrane</keyword>
<gene>
    <name evidence="4" type="ORF">HMPREF9442_00062</name>
</gene>
<proteinExistence type="predicted"/>
<keyword evidence="1" id="KW-0802">TPR repeat</keyword>
<keyword evidence="2" id="KW-1133">Transmembrane helix</keyword>
<feature type="signal peptide" evidence="3">
    <location>
        <begin position="1"/>
        <end position="22"/>
    </location>
</feature>
<dbReference type="STRING" id="762982.HMPREF9442_00062"/>
<evidence type="ECO:0000313" key="4">
    <source>
        <dbReference type="EMBL" id="EGG58169.1"/>
    </source>
</evidence>
<dbReference type="Proteomes" id="UP000005546">
    <property type="component" value="Unassembled WGS sequence"/>
</dbReference>
<feature type="transmembrane region" description="Helical" evidence="2">
    <location>
        <begin position="158"/>
        <end position="178"/>
    </location>
</feature>
<dbReference type="HOGENOM" id="CLU_080147_0_0_10"/>
<evidence type="ECO:0000256" key="2">
    <source>
        <dbReference type="SAM" id="Phobius"/>
    </source>
</evidence>
<sequence>MKLMRKLILICVGVMCMFSLHAQDKVQADSAYAAEKYKEAIPIYTALLKKGEHADIYYNLGNCYYKTDRLALAILNYERAALLDPGNSDVRFNLELARSKTIDKITPESEMFFVTWYKNVIDMMSMDGWARTGIVAFVLACVLILVFFLGNKVVWKKLGFFGALVMLAVVVMANVFAWTQHQELNVRSGAVVMSSSVVVKSTPNESGTDLFVLHEGTRVEIIDDSMKEWKEIRLADGKVGWMPAEAMEVI</sequence>
<dbReference type="eggNOG" id="COG0457">
    <property type="taxonomic scope" value="Bacteria"/>
</dbReference>
<dbReference type="EMBL" id="AFBR01000001">
    <property type="protein sequence ID" value="EGG58169.1"/>
    <property type="molecule type" value="Genomic_DNA"/>
</dbReference>
<reference evidence="4 5" key="1">
    <citation type="submission" date="2011-02" db="EMBL/GenBank/DDBJ databases">
        <authorList>
            <person name="Weinstock G."/>
            <person name="Sodergren E."/>
            <person name="Clifton S."/>
            <person name="Fulton L."/>
            <person name="Fulton B."/>
            <person name="Courtney L."/>
            <person name="Fronick C."/>
            <person name="Harrison M."/>
            <person name="Strong C."/>
            <person name="Farmer C."/>
            <person name="Delahaunty K."/>
            <person name="Markovic C."/>
            <person name="Hall O."/>
            <person name="Minx P."/>
            <person name="Tomlinson C."/>
            <person name="Mitreva M."/>
            <person name="Hou S."/>
            <person name="Chen J."/>
            <person name="Wollam A."/>
            <person name="Pepin K.H."/>
            <person name="Johnson M."/>
            <person name="Bhonagiri V."/>
            <person name="Zhang X."/>
            <person name="Suruliraj S."/>
            <person name="Warren W."/>
            <person name="Chinwalla A."/>
            <person name="Mardis E.R."/>
            <person name="Wilson R.K."/>
        </authorList>
    </citation>
    <scope>NUCLEOTIDE SEQUENCE [LARGE SCALE GENOMIC DNA]</scope>
    <source>
        <strain evidence="4 5">YIT 11841</strain>
    </source>
</reference>
<accession>F3QPH5</accession>
<dbReference type="InterPro" id="IPR011990">
    <property type="entry name" value="TPR-like_helical_dom_sf"/>
</dbReference>
<evidence type="ECO:0000313" key="5">
    <source>
        <dbReference type="Proteomes" id="UP000005546"/>
    </source>
</evidence>
<dbReference type="Gene3D" id="1.25.40.10">
    <property type="entry name" value="Tetratricopeptide repeat domain"/>
    <property type="match status" value="1"/>
</dbReference>
<dbReference type="OrthoDB" id="9776208at2"/>
<evidence type="ECO:0000256" key="3">
    <source>
        <dbReference type="SAM" id="SignalP"/>
    </source>
</evidence>
<feature type="chain" id="PRO_5003302134" evidence="3">
    <location>
        <begin position="23"/>
        <end position="250"/>
    </location>
</feature>
<organism evidence="4 5">
    <name type="scientific">Paraprevotella xylaniphila YIT 11841</name>
    <dbReference type="NCBI Taxonomy" id="762982"/>
    <lineage>
        <taxon>Bacteria</taxon>
        <taxon>Pseudomonadati</taxon>
        <taxon>Bacteroidota</taxon>
        <taxon>Bacteroidia</taxon>
        <taxon>Bacteroidales</taxon>
        <taxon>Prevotellaceae</taxon>
        <taxon>Paraprevotella</taxon>
    </lineage>
</organism>
<dbReference type="Pfam" id="PF13432">
    <property type="entry name" value="TPR_16"/>
    <property type="match status" value="1"/>
</dbReference>
<comment type="caution">
    <text evidence="4">The sequence shown here is derived from an EMBL/GenBank/DDBJ whole genome shotgun (WGS) entry which is preliminary data.</text>
</comment>
<dbReference type="Gene3D" id="2.30.30.40">
    <property type="entry name" value="SH3 Domains"/>
    <property type="match status" value="1"/>
</dbReference>
<dbReference type="GeneID" id="98396381"/>
<dbReference type="InterPro" id="IPR019734">
    <property type="entry name" value="TPR_rpt"/>
</dbReference>
<keyword evidence="5" id="KW-1185">Reference proteome</keyword>
<name>F3QPH5_9BACT</name>
<evidence type="ECO:0000256" key="1">
    <source>
        <dbReference type="PROSITE-ProRule" id="PRU00339"/>
    </source>
</evidence>
<feature type="repeat" description="TPR" evidence="1">
    <location>
        <begin position="54"/>
        <end position="87"/>
    </location>
</feature>
<dbReference type="SMART" id="SM00028">
    <property type="entry name" value="TPR"/>
    <property type="match status" value="1"/>
</dbReference>
<dbReference type="AlphaFoldDB" id="F3QPH5"/>
<keyword evidence="2" id="KW-0812">Transmembrane</keyword>
<dbReference type="RefSeq" id="WP_008624005.1">
    <property type="nucleotide sequence ID" value="NZ_GL883805.1"/>
</dbReference>
<dbReference type="SUPFAM" id="SSF48452">
    <property type="entry name" value="TPR-like"/>
    <property type="match status" value="1"/>
</dbReference>
<keyword evidence="3" id="KW-0732">Signal</keyword>
<feature type="transmembrane region" description="Helical" evidence="2">
    <location>
        <begin position="129"/>
        <end position="149"/>
    </location>
</feature>